<dbReference type="RefSeq" id="WP_210353394.1">
    <property type="nucleotide sequence ID" value="NZ_JAEQMU010000001.1"/>
</dbReference>
<comment type="caution">
    <text evidence="2">The sequence shown here is derived from an EMBL/GenBank/DDBJ whole genome shotgun (WGS) entry which is preliminary data.</text>
</comment>
<reference evidence="3" key="1">
    <citation type="journal article" date="2019" name="Int. J. Syst. Evol. Microbiol.">
        <title>The Global Catalogue of Microorganisms (GCM) 10K type strain sequencing project: providing services to taxonomists for standard genome sequencing and annotation.</title>
        <authorList>
            <consortium name="The Broad Institute Genomics Platform"/>
            <consortium name="The Broad Institute Genome Sequencing Center for Infectious Disease"/>
            <person name="Wu L."/>
            <person name="Ma J."/>
        </authorList>
    </citation>
    <scope>NUCLEOTIDE SEQUENCE [LARGE SCALE GENOMIC DNA]</scope>
    <source>
        <strain evidence="3">KCTC 52298</strain>
    </source>
</reference>
<organism evidence="2 3">
    <name type="scientific">Sphingobacterium tabacisoli</name>
    <dbReference type="NCBI Taxonomy" id="2044855"/>
    <lineage>
        <taxon>Bacteria</taxon>
        <taxon>Pseudomonadati</taxon>
        <taxon>Bacteroidota</taxon>
        <taxon>Sphingobacteriia</taxon>
        <taxon>Sphingobacteriales</taxon>
        <taxon>Sphingobacteriaceae</taxon>
        <taxon>Sphingobacterium</taxon>
    </lineage>
</organism>
<gene>
    <name evidence="2" type="ORF">ACFSQW_11535</name>
</gene>
<dbReference type="EMBL" id="JBHULD010000014">
    <property type="protein sequence ID" value="MFD2555026.1"/>
    <property type="molecule type" value="Genomic_DNA"/>
</dbReference>
<evidence type="ECO:0000313" key="2">
    <source>
        <dbReference type="EMBL" id="MFD2555026.1"/>
    </source>
</evidence>
<dbReference type="Proteomes" id="UP001597440">
    <property type="component" value="Unassembled WGS sequence"/>
</dbReference>
<feature type="region of interest" description="Disordered" evidence="1">
    <location>
        <begin position="1"/>
        <end position="51"/>
    </location>
</feature>
<protein>
    <submittedName>
        <fullName evidence="2">Uncharacterized protein</fullName>
    </submittedName>
</protein>
<evidence type="ECO:0000256" key="1">
    <source>
        <dbReference type="SAM" id="MobiDB-lite"/>
    </source>
</evidence>
<name>A0ABW5L1I2_9SPHI</name>
<accession>A0ABW5L1I2</accession>
<keyword evidence="3" id="KW-1185">Reference proteome</keyword>
<proteinExistence type="predicted"/>
<feature type="compositionally biased region" description="Basic and acidic residues" evidence="1">
    <location>
        <begin position="42"/>
        <end position="51"/>
    </location>
</feature>
<sequence>MKEKQKKSDKGKKEDRNPSKSKNSKRLVQLYRTGLRGYSLVDDPREGKFEK</sequence>
<evidence type="ECO:0000313" key="3">
    <source>
        <dbReference type="Proteomes" id="UP001597440"/>
    </source>
</evidence>
<feature type="compositionally biased region" description="Basic and acidic residues" evidence="1">
    <location>
        <begin position="1"/>
        <end position="18"/>
    </location>
</feature>